<evidence type="ECO:0000313" key="1">
    <source>
        <dbReference type="EMBL" id="GAA2112520.1"/>
    </source>
</evidence>
<gene>
    <name evidence="1" type="ORF">GCM10009759_55310</name>
</gene>
<comment type="caution">
    <text evidence="1">The sequence shown here is derived from an EMBL/GenBank/DDBJ whole genome shotgun (WGS) entry which is preliminary data.</text>
</comment>
<evidence type="ECO:0000313" key="2">
    <source>
        <dbReference type="Proteomes" id="UP001500897"/>
    </source>
</evidence>
<keyword evidence="2" id="KW-1185">Reference proteome</keyword>
<protein>
    <submittedName>
        <fullName evidence="1">Uncharacterized protein</fullName>
    </submittedName>
</protein>
<organism evidence="1 2">
    <name type="scientific">Kitasatospora saccharophila</name>
    <dbReference type="NCBI Taxonomy" id="407973"/>
    <lineage>
        <taxon>Bacteria</taxon>
        <taxon>Bacillati</taxon>
        <taxon>Actinomycetota</taxon>
        <taxon>Actinomycetes</taxon>
        <taxon>Kitasatosporales</taxon>
        <taxon>Streptomycetaceae</taxon>
        <taxon>Kitasatospora</taxon>
    </lineage>
</organism>
<accession>A0ABN2XK88</accession>
<name>A0ABN2XK88_9ACTN</name>
<dbReference type="EMBL" id="BAAANS010000043">
    <property type="protein sequence ID" value="GAA2112520.1"/>
    <property type="molecule type" value="Genomic_DNA"/>
</dbReference>
<dbReference type="RefSeq" id="WP_344555737.1">
    <property type="nucleotide sequence ID" value="NZ_BAAANS010000043.1"/>
</dbReference>
<reference evidence="1 2" key="1">
    <citation type="journal article" date="2019" name="Int. J. Syst. Evol. Microbiol.">
        <title>The Global Catalogue of Microorganisms (GCM) 10K type strain sequencing project: providing services to taxonomists for standard genome sequencing and annotation.</title>
        <authorList>
            <consortium name="The Broad Institute Genomics Platform"/>
            <consortium name="The Broad Institute Genome Sequencing Center for Infectious Disease"/>
            <person name="Wu L."/>
            <person name="Ma J."/>
        </authorList>
    </citation>
    <scope>NUCLEOTIDE SEQUENCE [LARGE SCALE GENOMIC DNA]</scope>
    <source>
        <strain evidence="1 2">JCM 14559</strain>
    </source>
</reference>
<sequence length="67" mass="7224">MSNTLDGTATERATAYTRGVLHGALHELLVSEGVAEDRVHGLIVRFFERVDGELAKGVADSIRNTEA</sequence>
<proteinExistence type="predicted"/>
<dbReference type="Proteomes" id="UP001500897">
    <property type="component" value="Unassembled WGS sequence"/>
</dbReference>